<keyword evidence="1" id="KW-0863">Zinc-finger</keyword>
<comment type="caution">
    <text evidence="3">The sequence shown here is derived from an EMBL/GenBank/DDBJ whole genome shotgun (WGS) entry which is preliminary data.</text>
</comment>
<keyword evidence="4" id="KW-1185">Reference proteome</keyword>
<dbReference type="PROSITE" id="PS00028">
    <property type="entry name" value="ZINC_FINGER_C2H2_1"/>
    <property type="match status" value="1"/>
</dbReference>
<proteinExistence type="predicted"/>
<dbReference type="GO" id="GO:0008270">
    <property type="term" value="F:zinc ion binding"/>
    <property type="evidence" value="ECO:0007669"/>
    <property type="project" value="UniProtKB-KW"/>
</dbReference>
<dbReference type="PROSITE" id="PS50157">
    <property type="entry name" value="ZINC_FINGER_C2H2_2"/>
    <property type="match status" value="1"/>
</dbReference>
<accession>A0A4Z1SM08</accession>
<dbReference type="Proteomes" id="UP000315496">
    <property type="component" value="Chromosome 4"/>
</dbReference>
<dbReference type="VEuPathDB" id="GiardiaDB:GMRT_11696"/>
<dbReference type="EMBL" id="VDLU01000004">
    <property type="protein sequence ID" value="TNJ26704.1"/>
    <property type="molecule type" value="Genomic_DNA"/>
</dbReference>
<dbReference type="InterPro" id="IPR013087">
    <property type="entry name" value="Znf_C2H2_type"/>
</dbReference>
<reference evidence="3 4" key="1">
    <citation type="submission" date="2019-05" db="EMBL/GenBank/DDBJ databases">
        <title>The compact genome of Giardia muris reveals important steps in the evolution of intestinal protozoan parasites.</title>
        <authorList>
            <person name="Xu F."/>
            <person name="Jimenez-Gonzalez A."/>
            <person name="Einarsson E."/>
            <person name="Astvaldsson A."/>
            <person name="Peirasmaki D."/>
            <person name="Eckmann L."/>
            <person name="Andersson J.O."/>
            <person name="Svard S.G."/>
            <person name="Jerlstrom-Hultqvist J."/>
        </authorList>
    </citation>
    <scope>NUCLEOTIDE SEQUENCE [LARGE SCALE GENOMIC DNA]</scope>
    <source>
        <strain evidence="3 4">Roberts-Thomson</strain>
    </source>
</reference>
<feature type="domain" description="C2H2-type" evidence="2">
    <location>
        <begin position="147"/>
        <end position="175"/>
    </location>
</feature>
<evidence type="ECO:0000313" key="4">
    <source>
        <dbReference type="Proteomes" id="UP000315496"/>
    </source>
</evidence>
<sequence length="292" mass="32857">MNVNIQVSRPFIFTRPCIDFDWPGLYGLDMEHILQTNDVQGLQQIIPSLVYGDIYSSLQNAGVSSEVIELAQLQQFLAQWLLYLQEQYGLALEQAHTFPPNVGALRELQLERERLKHELAKERAAIQTDKMLLRLASVKPDSLGSLHRCQVCSKVFAEHEFLRQHYEKYHPGVSIPRPPIPYQKAPHVHHCCHHLEPQAPQEPTQPLPPPLPKPHVQVEDVGTQRTPMVATSSLPMRDTLPPTPVLAAKEPAPILPSVETAVQLEPADSLASPSIDIFADYEDADMLRAYLT</sequence>
<evidence type="ECO:0000256" key="1">
    <source>
        <dbReference type="PROSITE-ProRule" id="PRU00042"/>
    </source>
</evidence>
<dbReference type="AlphaFoldDB" id="A0A4Z1SM08"/>
<dbReference type="OrthoDB" id="515971at2759"/>
<keyword evidence="1" id="KW-0479">Metal-binding</keyword>
<evidence type="ECO:0000313" key="3">
    <source>
        <dbReference type="EMBL" id="TNJ26704.1"/>
    </source>
</evidence>
<dbReference type="InterPro" id="IPR032714">
    <property type="entry name" value="DZIP1_N"/>
</dbReference>
<evidence type="ECO:0000259" key="2">
    <source>
        <dbReference type="PROSITE" id="PS50157"/>
    </source>
</evidence>
<dbReference type="Pfam" id="PF13815">
    <property type="entry name" value="Dzip-like_N"/>
    <property type="match status" value="1"/>
</dbReference>
<protein>
    <submittedName>
        <fullName evidence="3">Zinc finger domain protein</fullName>
    </submittedName>
</protein>
<name>A0A4Z1SM08_GIAMU</name>
<keyword evidence="1" id="KW-0862">Zinc</keyword>
<organism evidence="3 4">
    <name type="scientific">Giardia muris</name>
    <dbReference type="NCBI Taxonomy" id="5742"/>
    <lineage>
        <taxon>Eukaryota</taxon>
        <taxon>Metamonada</taxon>
        <taxon>Diplomonadida</taxon>
        <taxon>Hexamitidae</taxon>
        <taxon>Giardiinae</taxon>
        <taxon>Giardia</taxon>
    </lineage>
</organism>
<gene>
    <name evidence="3" type="ORF">GMRT_11696</name>
</gene>